<dbReference type="AlphaFoldDB" id="A0A0F5JTY4"/>
<protein>
    <submittedName>
        <fullName evidence="2">Uncharacterized protein</fullName>
    </submittedName>
</protein>
<dbReference type="Proteomes" id="UP000033618">
    <property type="component" value="Unassembled WGS sequence"/>
</dbReference>
<keyword evidence="3" id="KW-1185">Reference proteome</keyword>
<evidence type="ECO:0000256" key="1">
    <source>
        <dbReference type="SAM" id="Phobius"/>
    </source>
</evidence>
<keyword evidence="1" id="KW-0812">Transmembrane</keyword>
<dbReference type="EMBL" id="LAQU01000071">
    <property type="protein sequence ID" value="KKB61105.1"/>
    <property type="molecule type" value="Genomic_DNA"/>
</dbReference>
<proteinExistence type="predicted"/>
<evidence type="ECO:0000313" key="3">
    <source>
        <dbReference type="Proteomes" id="UP000033618"/>
    </source>
</evidence>
<gene>
    <name evidence="2" type="ORF">WM40_25120</name>
</gene>
<reference evidence="2 3" key="1">
    <citation type="submission" date="2015-03" db="EMBL/GenBank/DDBJ databases">
        <title>Draft Genome Sequence of Burkholderia andropogonis type strain ICMP2807, isolated from Sorghum bicolor.</title>
        <authorList>
            <person name="Lopes-Santos L."/>
            <person name="Castro D.B."/>
            <person name="Ottoboni L.M."/>
            <person name="Park D."/>
            <person name="Weirc B.S."/>
            <person name="Destefano S.A."/>
        </authorList>
    </citation>
    <scope>NUCLEOTIDE SEQUENCE [LARGE SCALE GENOMIC DNA]</scope>
    <source>
        <strain evidence="2 3">ICMP2807</strain>
    </source>
</reference>
<comment type="caution">
    <text evidence="2">The sequence shown here is derived from an EMBL/GenBank/DDBJ whole genome shotgun (WGS) entry which is preliminary data.</text>
</comment>
<sequence length="93" mass="10623">MRWTFKRLVIWFVAFVVTGLGSSLYHSNLCTVLQIGLALILGLPLLGRVLESNSAQFMSSEADVADEERRHFYNELMNRQSTEEHVKKLHEGS</sequence>
<accession>A0A0F5JTY4</accession>
<organism evidence="2 3">
    <name type="scientific">Robbsia andropogonis</name>
    <dbReference type="NCBI Taxonomy" id="28092"/>
    <lineage>
        <taxon>Bacteria</taxon>
        <taxon>Pseudomonadati</taxon>
        <taxon>Pseudomonadota</taxon>
        <taxon>Betaproteobacteria</taxon>
        <taxon>Burkholderiales</taxon>
        <taxon>Burkholderiaceae</taxon>
        <taxon>Robbsia</taxon>
    </lineage>
</organism>
<evidence type="ECO:0000313" key="2">
    <source>
        <dbReference type="EMBL" id="KKB61105.1"/>
    </source>
</evidence>
<feature type="transmembrane region" description="Helical" evidence="1">
    <location>
        <begin position="31"/>
        <end position="50"/>
    </location>
</feature>
<keyword evidence="1" id="KW-0472">Membrane</keyword>
<dbReference type="PATRIC" id="fig|28092.6.peg.5933"/>
<dbReference type="RefSeq" id="WP_046154351.1">
    <property type="nucleotide sequence ID" value="NZ_LAQU01000071.1"/>
</dbReference>
<keyword evidence="1" id="KW-1133">Transmembrane helix</keyword>
<name>A0A0F5JTY4_9BURK</name>